<dbReference type="Proteomes" id="UP000294543">
    <property type="component" value="Unassembled WGS sequence"/>
</dbReference>
<dbReference type="AlphaFoldDB" id="A0A4R4VKI1"/>
<dbReference type="OrthoDB" id="3676359at2"/>
<reference evidence="1 2" key="1">
    <citation type="submission" date="2019-03" db="EMBL/GenBank/DDBJ databases">
        <title>Draft genome sequences of novel Actinobacteria.</title>
        <authorList>
            <person name="Sahin N."/>
            <person name="Ay H."/>
            <person name="Saygin H."/>
        </authorList>
    </citation>
    <scope>NUCLEOTIDE SEQUENCE [LARGE SCALE GENOMIC DNA]</scope>
    <source>
        <strain evidence="1 2">KC712</strain>
    </source>
</reference>
<accession>A0A4R4VKI1</accession>
<keyword evidence="2" id="KW-1185">Reference proteome</keyword>
<gene>
    <name evidence="1" type="ORF">E1294_50740</name>
</gene>
<evidence type="ECO:0000313" key="2">
    <source>
        <dbReference type="Proteomes" id="UP000294543"/>
    </source>
</evidence>
<proteinExistence type="predicted"/>
<comment type="caution">
    <text evidence="1">The sequence shown here is derived from an EMBL/GenBank/DDBJ whole genome shotgun (WGS) entry which is preliminary data.</text>
</comment>
<organism evidence="1 2">
    <name type="scientific">Nonomuraea diastatica</name>
    <dbReference type="NCBI Taxonomy" id="1848329"/>
    <lineage>
        <taxon>Bacteria</taxon>
        <taxon>Bacillati</taxon>
        <taxon>Actinomycetota</taxon>
        <taxon>Actinomycetes</taxon>
        <taxon>Streptosporangiales</taxon>
        <taxon>Streptosporangiaceae</taxon>
        <taxon>Nonomuraea</taxon>
    </lineage>
</organism>
<protein>
    <submittedName>
        <fullName evidence="1">Uncharacterized protein</fullName>
    </submittedName>
</protein>
<dbReference type="EMBL" id="SMKP01000327">
    <property type="protein sequence ID" value="TDD03403.1"/>
    <property type="molecule type" value="Genomic_DNA"/>
</dbReference>
<dbReference type="RefSeq" id="WP_132520152.1">
    <property type="nucleotide sequence ID" value="NZ_SMKP01000327.1"/>
</dbReference>
<evidence type="ECO:0000313" key="1">
    <source>
        <dbReference type="EMBL" id="TDD03403.1"/>
    </source>
</evidence>
<sequence>MGSLAEAKRTADVLAYVRDRGLPMPRHDLVVDLNDDVMFVQERLPSAPPRRLTPGRIDAMVEINDRFAGALAARPGVPVRLLCLDCGSDPCPRHEVLATHRTMTAMIARCARWCSRTRRTRSCPDNCDSSLLRGPQWLITS</sequence>
<name>A0A4R4VKI1_9ACTN</name>